<dbReference type="CDD" id="cd08474">
    <property type="entry name" value="PBP2_CrgA_like_5"/>
    <property type="match status" value="1"/>
</dbReference>
<evidence type="ECO:0000259" key="2">
    <source>
        <dbReference type="Pfam" id="PF03466"/>
    </source>
</evidence>
<accession>A0AAN0KCE5</accession>
<dbReference type="PANTHER" id="PTHR30537:SF5">
    <property type="entry name" value="HTH-TYPE TRANSCRIPTIONAL ACTIVATOR TTDR-RELATED"/>
    <property type="match status" value="1"/>
</dbReference>
<dbReference type="Gene3D" id="3.40.190.290">
    <property type="match status" value="1"/>
</dbReference>
<gene>
    <name evidence="3" type="ORF">PEC302110_34590</name>
</gene>
<dbReference type="RefSeq" id="WP_261849305.1">
    <property type="nucleotide sequence ID" value="NZ_AP028908.1"/>
</dbReference>
<dbReference type="Pfam" id="PF03466">
    <property type="entry name" value="LysR_substrate"/>
    <property type="match status" value="1"/>
</dbReference>
<proteinExistence type="inferred from homology"/>
<keyword evidence="4" id="KW-1185">Reference proteome</keyword>
<dbReference type="PANTHER" id="PTHR30537">
    <property type="entry name" value="HTH-TYPE TRANSCRIPTIONAL REGULATOR"/>
    <property type="match status" value="1"/>
</dbReference>
<dbReference type="EMBL" id="AP028908">
    <property type="protein sequence ID" value="BES86362.1"/>
    <property type="molecule type" value="Genomic_DNA"/>
</dbReference>
<dbReference type="Proteomes" id="UP001377830">
    <property type="component" value="Chromosome"/>
</dbReference>
<reference evidence="4" key="1">
    <citation type="journal article" date="2024" name="Int. J. Syst. Evol. Microbiol.">
        <title>Pectobacterium araliae sp. nov., a pathogen causing bacterial soft rot of Japanese angelica tree in Japan.</title>
        <authorList>
            <person name="Sawada H."/>
            <person name="Someya N."/>
            <person name="Morohoshi T."/>
            <person name="Ono M."/>
            <person name="Satou M."/>
        </authorList>
    </citation>
    <scope>NUCLEOTIDE SEQUENCE [LARGE SCALE GENOMIC DNA]</scope>
    <source>
        <strain evidence="4">MAFF 302110</strain>
    </source>
</reference>
<dbReference type="InterPro" id="IPR058163">
    <property type="entry name" value="LysR-type_TF_proteobact-type"/>
</dbReference>
<protein>
    <submittedName>
        <fullName evidence="3">LysR family transcriptional regulator</fullName>
    </submittedName>
</protein>
<evidence type="ECO:0000313" key="4">
    <source>
        <dbReference type="Proteomes" id="UP001377830"/>
    </source>
</evidence>
<dbReference type="KEGG" id="parl:PEC302110_34590"/>
<comment type="similarity">
    <text evidence="1">Belongs to the LysR transcriptional regulatory family.</text>
</comment>
<evidence type="ECO:0000313" key="3">
    <source>
        <dbReference type="EMBL" id="BES86362.1"/>
    </source>
</evidence>
<dbReference type="InterPro" id="IPR005119">
    <property type="entry name" value="LysR_subst-bd"/>
</dbReference>
<feature type="domain" description="LysR substrate-binding" evidence="2">
    <location>
        <begin position="64"/>
        <end position="269"/>
    </location>
</feature>
<evidence type="ECO:0000256" key="1">
    <source>
        <dbReference type="ARBA" id="ARBA00009437"/>
    </source>
</evidence>
<dbReference type="SUPFAM" id="SSF53850">
    <property type="entry name" value="Periplasmic binding protein-like II"/>
    <property type="match status" value="1"/>
</dbReference>
<dbReference type="AlphaFoldDB" id="A0AAN0KCE5"/>
<organism evidence="3 4">
    <name type="scientific">Pectobacterium araliae</name>
    <dbReference type="NCBI Taxonomy" id="3073862"/>
    <lineage>
        <taxon>Bacteria</taxon>
        <taxon>Pseudomonadati</taxon>
        <taxon>Pseudomonadota</taxon>
        <taxon>Gammaproteobacteria</taxon>
        <taxon>Enterobacterales</taxon>
        <taxon>Pectobacteriaceae</taxon>
        <taxon>Pectobacterium</taxon>
    </lineage>
</organism>
<sequence length="276" mass="30901">MQPTAQADIRQVGADFDSAKELGQRYCARIGGWFIEDGLAVRVSVPQALEELEGAVTDAVQEADRPSGLLRLNVARVAAIHYLAPILGGFLSAFLDITVDVVTDDRLIDIVAERFDAGMRLGEKLHRDMVAVRLSGDLEMKVVASPAYLVKAGYPRKPQDLVRHRCLTYRRPSDNSVYRWEFQRQSEQLEVHVKGALIVDEPAMPTQISLDGAGIAYQFAHQVDPFLENGQLIQLLKDWTPAFPGFYVYYTSRRQMIPPLRAFLDFLAKGHSRSSN</sequence>
<name>A0AAN0KCE5_9GAMM</name>